<organism evidence="2 3">
    <name type="scientific">Araneus ventricosus</name>
    <name type="common">Orbweaver spider</name>
    <name type="synonym">Epeira ventricosa</name>
    <dbReference type="NCBI Taxonomy" id="182803"/>
    <lineage>
        <taxon>Eukaryota</taxon>
        <taxon>Metazoa</taxon>
        <taxon>Ecdysozoa</taxon>
        <taxon>Arthropoda</taxon>
        <taxon>Chelicerata</taxon>
        <taxon>Arachnida</taxon>
        <taxon>Araneae</taxon>
        <taxon>Araneomorphae</taxon>
        <taxon>Entelegynae</taxon>
        <taxon>Araneoidea</taxon>
        <taxon>Araneidae</taxon>
        <taxon>Araneus</taxon>
    </lineage>
</organism>
<dbReference type="GO" id="GO:0008270">
    <property type="term" value="F:zinc ion binding"/>
    <property type="evidence" value="ECO:0007669"/>
    <property type="project" value="InterPro"/>
</dbReference>
<gene>
    <name evidence="2" type="ORF">AVEN_43831_1</name>
</gene>
<dbReference type="Gene3D" id="4.10.60.10">
    <property type="entry name" value="Zinc finger, CCHC-type"/>
    <property type="match status" value="1"/>
</dbReference>
<dbReference type="EMBL" id="BGPR01027617">
    <property type="protein sequence ID" value="GBN98252.1"/>
    <property type="molecule type" value="Genomic_DNA"/>
</dbReference>
<dbReference type="AlphaFoldDB" id="A0A4Y2TCD4"/>
<name>A0A4Y2TCD4_ARAVE</name>
<dbReference type="InterPro" id="IPR036875">
    <property type="entry name" value="Znf_CCHC_sf"/>
</dbReference>
<evidence type="ECO:0000313" key="3">
    <source>
        <dbReference type="Proteomes" id="UP000499080"/>
    </source>
</evidence>
<evidence type="ECO:0000259" key="1">
    <source>
        <dbReference type="SMART" id="SM00343"/>
    </source>
</evidence>
<accession>A0A4Y2TCD4</accession>
<evidence type="ECO:0000313" key="2">
    <source>
        <dbReference type="EMBL" id="GBN98252.1"/>
    </source>
</evidence>
<reference evidence="2 3" key="1">
    <citation type="journal article" date="2019" name="Sci. Rep.">
        <title>Orb-weaving spider Araneus ventricosus genome elucidates the spidroin gene catalogue.</title>
        <authorList>
            <person name="Kono N."/>
            <person name="Nakamura H."/>
            <person name="Ohtoshi R."/>
            <person name="Moran D.A.P."/>
            <person name="Shinohara A."/>
            <person name="Yoshida Y."/>
            <person name="Fujiwara M."/>
            <person name="Mori M."/>
            <person name="Tomita M."/>
            <person name="Arakawa K."/>
        </authorList>
    </citation>
    <scope>NUCLEOTIDE SEQUENCE [LARGE SCALE GENOMIC DNA]</scope>
</reference>
<protein>
    <recommendedName>
        <fullName evidence="1">CCHC-type domain-containing protein</fullName>
    </recommendedName>
</protein>
<dbReference type="Proteomes" id="UP000499080">
    <property type="component" value="Unassembled WGS sequence"/>
</dbReference>
<proteinExistence type="predicted"/>
<dbReference type="InterPro" id="IPR001878">
    <property type="entry name" value="Znf_CCHC"/>
</dbReference>
<feature type="domain" description="CCHC-type" evidence="1">
    <location>
        <begin position="180"/>
        <end position="196"/>
    </location>
</feature>
<dbReference type="GO" id="GO:0003676">
    <property type="term" value="F:nucleic acid binding"/>
    <property type="evidence" value="ECO:0007669"/>
    <property type="project" value="InterPro"/>
</dbReference>
<dbReference type="OrthoDB" id="6435956at2759"/>
<keyword evidence="3" id="KW-1185">Reference proteome</keyword>
<dbReference type="SUPFAM" id="SSF57756">
    <property type="entry name" value="Retrovirus zinc finger-like domains"/>
    <property type="match status" value="1"/>
</dbReference>
<dbReference type="SMART" id="SM00343">
    <property type="entry name" value="ZnF_C2HC"/>
    <property type="match status" value="2"/>
</dbReference>
<feature type="domain" description="CCHC-type" evidence="1">
    <location>
        <begin position="199"/>
        <end position="215"/>
    </location>
</feature>
<comment type="caution">
    <text evidence="2">The sequence shown here is derived from an EMBL/GenBank/DDBJ whole genome shotgun (WGS) entry which is preliminary data.</text>
</comment>
<sequence length="246" mass="27224">MGSRNIVPDGEASPSTSPIMENIADDRFFVLSLKEGSFMSVSPIIIHKTILAMVGDVKAIKKCKNGKLLVETANAKQAALIINLEKIGEKEITVAPHYSLNTTKGVISESEFQNDTEADIMEYLKYQNVSAVKRISIRKDGQYVPTKHLILTFNVPNLPKSVFIAYINCPVRPYVPDPLRCYKCPKFGHSVQSCRGNQTCARCAEIGHASNTCEAAPLCANCKGDNPSYARSCPRWKDEKEIQTVR</sequence>